<keyword evidence="8" id="KW-0067">ATP-binding</keyword>
<keyword evidence="6 13" id="KW-0378">Hydrolase</keyword>
<feature type="domain" description="Helicase C-terminal" evidence="12">
    <location>
        <begin position="599"/>
        <end position="781"/>
    </location>
</feature>
<dbReference type="SMART" id="SM00487">
    <property type="entry name" value="DEXDc"/>
    <property type="match status" value="1"/>
</dbReference>
<dbReference type="CDD" id="cd06127">
    <property type="entry name" value="DEDDh"/>
    <property type="match status" value="1"/>
</dbReference>
<evidence type="ECO:0000313" key="14">
    <source>
        <dbReference type="Proteomes" id="UP000562464"/>
    </source>
</evidence>
<dbReference type="SMART" id="SM00479">
    <property type="entry name" value="EXOIII"/>
    <property type="match status" value="1"/>
</dbReference>
<dbReference type="AlphaFoldDB" id="A0A841CA44"/>
<dbReference type="GO" id="GO:0003887">
    <property type="term" value="F:DNA-directed DNA polymerase activity"/>
    <property type="evidence" value="ECO:0007669"/>
    <property type="project" value="UniProtKB-KW"/>
</dbReference>
<evidence type="ECO:0000256" key="1">
    <source>
        <dbReference type="ARBA" id="ARBA00022679"/>
    </source>
</evidence>
<dbReference type="InterPro" id="IPR027417">
    <property type="entry name" value="P-loop_NTPase"/>
</dbReference>
<dbReference type="SMART" id="SM00491">
    <property type="entry name" value="HELICc2"/>
    <property type="match status" value="1"/>
</dbReference>
<dbReference type="RefSeq" id="WP_183540788.1">
    <property type="nucleotide sequence ID" value="NZ_DASWOY010000009.1"/>
</dbReference>
<dbReference type="EMBL" id="JACHHV010000031">
    <property type="protein sequence ID" value="MBB5888588.1"/>
    <property type="molecule type" value="Genomic_DNA"/>
</dbReference>
<dbReference type="PROSITE" id="PS51194">
    <property type="entry name" value="HELICASE_CTER"/>
    <property type="match status" value="1"/>
</dbReference>
<keyword evidence="2" id="KW-0548">Nucleotidyltransferase</keyword>
<name>A0A841CA44_9LACT</name>
<dbReference type="Pfam" id="PF13307">
    <property type="entry name" value="Helicase_C_2"/>
    <property type="match status" value="1"/>
</dbReference>
<dbReference type="InterPro" id="IPR014013">
    <property type="entry name" value="Helic_SF1/SF2_ATP-bd_DinG/Rad3"/>
</dbReference>
<dbReference type="InterPro" id="IPR036397">
    <property type="entry name" value="RNaseH_sf"/>
</dbReference>
<keyword evidence="13" id="KW-0347">Helicase</keyword>
<dbReference type="InterPro" id="IPR006555">
    <property type="entry name" value="ATP-dep_Helicase_C"/>
</dbReference>
<dbReference type="Gene3D" id="3.40.50.300">
    <property type="entry name" value="P-loop containing nucleotide triphosphate hydrolases"/>
    <property type="match status" value="2"/>
</dbReference>
<gene>
    <name evidence="13" type="ORF">HNQ37_001489</name>
</gene>
<evidence type="ECO:0000313" key="13">
    <source>
        <dbReference type="EMBL" id="MBB5888588.1"/>
    </source>
</evidence>
<dbReference type="GO" id="GO:0003677">
    <property type="term" value="F:DNA binding"/>
    <property type="evidence" value="ECO:0007669"/>
    <property type="project" value="InterPro"/>
</dbReference>
<dbReference type="Pfam" id="PF00929">
    <property type="entry name" value="RNase_T"/>
    <property type="match status" value="1"/>
</dbReference>
<keyword evidence="1" id="KW-0808">Transferase</keyword>
<dbReference type="GO" id="GO:0016818">
    <property type="term" value="F:hydrolase activity, acting on acid anhydrides, in phosphorus-containing anhydrides"/>
    <property type="evidence" value="ECO:0007669"/>
    <property type="project" value="InterPro"/>
</dbReference>
<dbReference type="GO" id="GO:0005524">
    <property type="term" value="F:ATP binding"/>
    <property type="evidence" value="ECO:0007669"/>
    <property type="project" value="UniProtKB-KW"/>
</dbReference>
<feature type="domain" description="Helicase ATP-binding" evidence="11">
    <location>
        <begin position="234"/>
        <end position="483"/>
    </location>
</feature>
<dbReference type="PROSITE" id="PS51193">
    <property type="entry name" value="HELICASE_ATP_BIND_2"/>
    <property type="match status" value="1"/>
</dbReference>
<dbReference type="GO" id="GO:0045004">
    <property type="term" value="P:DNA replication proofreading"/>
    <property type="evidence" value="ECO:0007669"/>
    <property type="project" value="TreeGrafter"/>
</dbReference>
<dbReference type="SUPFAM" id="SSF52540">
    <property type="entry name" value="P-loop containing nucleoside triphosphate hydrolases"/>
    <property type="match status" value="1"/>
</dbReference>
<evidence type="ECO:0000256" key="5">
    <source>
        <dbReference type="ARBA" id="ARBA00022741"/>
    </source>
</evidence>
<dbReference type="InterPro" id="IPR001650">
    <property type="entry name" value="Helicase_C-like"/>
</dbReference>
<dbReference type="PANTHER" id="PTHR30231">
    <property type="entry name" value="DNA POLYMERASE III SUBUNIT EPSILON"/>
    <property type="match status" value="1"/>
</dbReference>
<dbReference type="GO" id="GO:0005829">
    <property type="term" value="C:cytosol"/>
    <property type="evidence" value="ECO:0007669"/>
    <property type="project" value="TreeGrafter"/>
</dbReference>
<dbReference type="InterPro" id="IPR011545">
    <property type="entry name" value="DEAD/DEAH_box_helicase_dom"/>
</dbReference>
<evidence type="ECO:0000256" key="7">
    <source>
        <dbReference type="ARBA" id="ARBA00022839"/>
    </source>
</evidence>
<organism evidence="13 14">
    <name type="scientific">Lactovum miscens</name>
    <dbReference type="NCBI Taxonomy" id="190387"/>
    <lineage>
        <taxon>Bacteria</taxon>
        <taxon>Bacillati</taxon>
        <taxon>Bacillota</taxon>
        <taxon>Bacilli</taxon>
        <taxon>Lactobacillales</taxon>
        <taxon>Streptococcaceae</taxon>
        <taxon>Lactovum</taxon>
    </lineage>
</organism>
<sequence>MTRYAIVDLEATDTSSSENHERKIIQIGIVIMEDDKVLETFSSEVNPHQPLTENIIRLTGLRDRQLKKAPEFAKLIPKIKKLLKDCVFVAHNVIFDWGLLSKNFEEFEEYLEMPRVDTVELARIFFPTFEKYGLEFLKQKLGLKNDHLHSALSDASETAELLLKIQNEIQKLPKSVLLEIKKHAQCLTYETNLIIDKFVARAEVRQENFEFYKYFGILKQKKELLETKISKEFSENVKALGMRKRRVQDKIAEIVNANLMEKEAVFIEAQTGSGKTIAYVIPILAKGRRLVISTATKVLQDQLLHDLGPKMKESFGIQTTKLMASSNYISLDQFDLYLSDIMASTNTEIFKMKVLVWLTQTQTGELSEISKNLTNPDMFERISNFGNDNSNIDFWKIANERAKNADVLVLNHAYMIELLKKKSKLFYGRHLVIDEAQRLLTVLEASNQEHLEILDELLPLQLINSDENRIALEDFLFQLGKFPFSRKKIFMDAAELGLNRICDFLMNPDNIYWTTGNTLNSSQPDFNNFKKLIPEDQKVIFVSASIAFSNDKVLLPELLGFSVYKFFKLQAKIAKNQRIYAISDGPSVKNTSVQDYSNYVFKNLIKLAELNRPIVVLFSSRQMLNWTARQFEKSEIKVGVQQHGSQANNELLKNQFDTGKFQVLLATGAFWEGVDFEKQKNVILVIPRLPFATPEDVLTRKFSEKFKNPFYDFNLPMAAMQLRQAMGRVNRKMSQRSCVVILDRRIMGNSYAKRLRRNLEELTTIETGAFEVLLPQIKDFLR</sequence>
<protein>
    <recommendedName>
        <fullName evidence="10">DNA polymerase III polC-type</fullName>
    </recommendedName>
</protein>
<dbReference type="InterPro" id="IPR014001">
    <property type="entry name" value="Helicase_ATP-bd"/>
</dbReference>
<dbReference type="InterPro" id="IPR012337">
    <property type="entry name" value="RNaseH-like_sf"/>
</dbReference>
<keyword evidence="9" id="KW-0239">DNA-directed DNA polymerase</keyword>
<dbReference type="SUPFAM" id="SSF53098">
    <property type="entry name" value="Ribonuclease H-like"/>
    <property type="match status" value="1"/>
</dbReference>
<dbReference type="GO" id="GO:0004386">
    <property type="term" value="F:helicase activity"/>
    <property type="evidence" value="ECO:0007669"/>
    <property type="project" value="UniProtKB-KW"/>
</dbReference>
<evidence type="ECO:0000256" key="10">
    <source>
        <dbReference type="ARBA" id="ARBA00070925"/>
    </source>
</evidence>
<reference evidence="13 14" key="1">
    <citation type="submission" date="2020-08" db="EMBL/GenBank/DDBJ databases">
        <title>Genomic Encyclopedia of Type Strains, Phase IV (KMG-IV): sequencing the most valuable type-strain genomes for metagenomic binning, comparative biology and taxonomic classification.</title>
        <authorList>
            <person name="Goeker M."/>
        </authorList>
    </citation>
    <scope>NUCLEOTIDE SEQUENCE [LARGE SCALE GENOMIC DNA]</scope>
    <source>
        <strain evidence="13 14">DSM 14925</strain>
    </source>
</reference>
<dbReference type="FunFam" id="3.30.420.10:FF:000045">
    <property type="entry name" value="3'-5' exonuclease DinG"/>
    <property type="match status" value="1"/>
</dbReference>
<proteinExistence type="predicted"/>
<evidence type="ECO:0000256" key="2">
    <source>
        <dbReference type="ARBA" id="ARBA00022695"/>
    </source>
</evidence>
<evidence type="ECO:0000259" key="12">
    <source>
        <dbReference type="PROSITE" id="PS51194"/>
    </source>
</evidence>
<dbReference type="GO" id="GO:0008408">
    <property type="term" value="F:3'-5' exonuclease activity"/>
    <property type="evidence" value="ECO:0007669"/>
    <property type="project" value="TreeGrafter"/>
</dbReference>
<dbReference type="InterPro" id="IPR013520">
    <property type="entry name" value="Ribonucl_H"/>
</dbReference>
<dbReference type="Gene3D" id="3.30.420.10">
    <property type="entry name" value="Ribonuclease H-like superfamily/Ribonuclease H"/>
    <property type="match status" value="1"/>
</dbReference>
<dbReference type="NCBIfam" id="TIGR00573">
    <property type="entry name" value="dnaq"/>
    <property type="match status" value="1"/>
</dbReference>
<evidence type="ECO:0000259" key="11">
    <source>
        <dbReference type="PROSITE" id="PS51193"/>
    </source>
</evidence>
<evidence type="ECO:0000256" key="4">
    <source>
        <dbReference type="ARBA" id="ARBA00022722"/>
    </source>
</evidence>
<dbReference type="Proteomes" id="UP000562464">
    <property type="component" value="Unassembled WGS sequence"/>
</dbReference>
<keyword evidence="5" id="KW-0547">Nucleotide-binding</keyword>
<keyword evidence="14" id="KW-1185">Reference proteome</keyword>
<dbReference type="InterPro" id="IPR006054">
    <property type="entry name" value="DnaQ"/>
</dbReference>
<evidence type="ECO:0000256" key="3">
    <source>
        <dbReference type="ARBA" id="ARBA00022705"/>
    </source>
</evidence>
<keyword evidence="3" id="KW-0235">DNA replication</keyword>
<dbReference type="PANTHER" id="PTHR30231:SF41">
    <property type="entry name" value="DNA POLYMERASE III SUBUNIT EPSILON"/>
    <property type="match status" value="1"/>
</dbReference>
<keyword evidence="7" id="KW-0269">Exonuclease</keyword>
<evidence type="ECO:0000256" key="8">
    <source>
        <dbReference type="ARBA" id="ARBA00022840"/>
    </source>
</evidence>
<dbReference type="Pfam" id="PF00270">
    <property type="entry name" value="DEAD"/>
    <property type="match status" value="1"/>
</dbReference>
<accession>A0A841CA44</accession>
<evidence type="ECO:0000256" key="9">
    <source>
        <dbReference type="ARBA" id="ARBA00022932"/>
    </source>
</evidence>
<keyword evidence="4" id="KW-0540">Nuclease</keyword>
<comment type="caution">
    <text evidence="13">The sequence shown here is derived from an EMBL/GenBank/DDBJ whole genome shotgun (WGS) entry which is preliminary data.</text>
</comment>
<evidence type="ECO:0000256" key="6">
    <source>
        <dbReference type="ARBA" id="ARBA00022801"/>
    </source>
</evidence>